<evidence type="ECO:0000256" key="1">
    <source>
        <dbReference type="PROSITE-ProRule" id="PRU10141"/>
    </source>
</evidence>
<keyword evidence="5" id="KW-1185">Reference proteome</keyword>
<dbReference type="InterPro" id="IPR011009">
    <property type="entry name" value="Kinase-like_dom_sf"/>
</dbReference>
<comment type="caution">
    <text evidence="4">The sequence shown here is derived from an EMBL/GenBank/DDBJ whole genome shotgun (WGS) entry which is preliminary data.</text>
</comment>
<dbReference type="EMBL" id="JAQIZT010000013">
    <property type="protein sequence ID" value="KAJ6976338.1"/>
    <property type="molecule type" value="Genomic_DNA"/>
</dbReference>
<evidence type="ECO:0000313" key="5">
    <source>
        <dbReference type="Proteomes" id="UP001164929"/>
    </source>
</evidence>
<dbReference type="GO" id="GO:0005524">
    <property type="term" value="F:ATP binding"/>
    <property type="evidence" value="ECO:0007669"/>
    <property type="project" value="UniProtKB-UniRule"/>
</dbReference>
<evidence type="ECO:0000256" key="2">
    <source>
        <dbReference type="SAM" id="MobiDB-lite"/>
    </source>
</evidence>
<dbReference type="GO" id="GO:0004672">
    <property type="term" value="F:protein kinase activity"/>
    <property type="evidence" value="ECO:0007669"/>
    <property type="project" value="InterPro"/>
</dbReference>
<dbReference type="PROSITE" id="PS00107">
    <property type="entry name" value="PROTEIN_KINASE_ATP"/>
    <property type="match status" value="1"/>
</dbReference>
<evidence type="ECO:0000259" key="3">
    <source>
        <dbReference type="PROSITE" id="PS50011"/>
    </source>
</evidence>
<proteinExistence type="predicted"/>
<sequence length="83" mass="9382">MEGSSRKKRSRVEMLSPNYKLGKTLGYGAFGEVKLAEHKLTGLHVAIKILNRHEMKKKGDGRKSEERNQNLENANASSYYTTV</sequence>
<accession>A0AAD6LZV3</accession>
<organism evidence="4 5">
    <name type="scientific">Populus alba x Populus x berolinensis</name>
    <dbReference type="NCBI Taxonomy" id="444605"/>
    <lineage>
        <taxon>Eukaryota</taxon>
        <taxon>Viridiplantae</taxon>
        <taxon>Streptophyta</taxon>
        <taxon>Embryophyta</taxon>
        <taxon>Tracheophyta</taxon>
        <taxon>Spermatophyta</taxon>
        <taxon>Magnoliopsida</taxon>
        <taxon>eudicotyledons</taxon>
        <taxon>Gunneridae</taxon>
        <taxon>Pentapetalae</taxon>
        <taxon>rosids</taxon>
        <taxon>fabids</taxon>
        <taxon>Malpighiales</taxon>
        <taxon>Salicaceae</taxon>
        <taxon>Saliceae</taxon>
        <taxon>Populus</taxon>
    </lineage>
</organism>
<feature type="compositionally biased region" description="Polar residues" evidence="2">
    <location>
        <begin position="70"/>
        <end position="83"/>
    </location>
</feature>
<feature type="compositionally biased region" description="Basic and acidic residues" evidence="2">
    <location>
        <begin position="55"/>
        <end position="69"/>
    </location>
</feature>
<keyword evidence="1" id="KW-0067">ATP-binding</keyword>
<dbReference type="SUPFAM" id="SSF56112">
    <property type="entry name" value="Protein kinase-like (PK-like)"/>
    <property type="match status" value="1"/>
</dbReference>
<dbReference type="InterPro" id="IPR017441">
    <property type="entry name" value="Protein_kinase_ATP_BS"/>
</dbReference>
<dbReference type="InterPro" id="IPR000719">
    <property type="entry name" value="Prot_kinase_dom"/>
</dbReference>
<protein>
    <recommendedName>
        <fullName evidence="3">Protein kinase domain-containing protein</fullName>
    </recommendedName>
</protein>
<dbReference type="AlphaFoldDB" id="A0AAD6LZV3"/>
<name>A0AAD6LZV3_9ROSI</name>
<reference evidence="4" key="1">
    <citation type="journal article" date="2023" name="Mol. Ecol. Resour.">
        <title>Chromosome-level genome assembly of a triploid poplar Populus alba 'Berolinensis'.</title>
        <authorList>
            <person name="Chen S."/>
            <person name="Yu Y."/>
            <person name="Wang X."/>
            <person name="Wang S."/>
            <person name="Zhang T."/>
            <person name="Zhou Y."/>
            <person name="He R."/>
            <person name="Meng N."/>
            <person name="Wang Y."/>
            <person name="Liu W."/>
            <person name="Liu Z."/>
            <person name="Liu J."/>
            <person name="Guo Q."/>
            <person name="Huang H."/>
            <person name="Sederoff R.R."/>
            <person name="Wang G."/>
            <person name="Qu G."/>
            <person name="Chen S."/>
        </authorList>
    </citation>
    <scope>NUCLEOTIDE SEQUENCE</scope>
    <source>
        <strain evidence="4">SC-2020</strain>
    </source>
</reference>
<keyword evidence="1" id="KW-0547">Nucleotide-binding</keyword>
<dbReference type="Proteomes" id="UP001164929">
    <property type="component" value="Chromosome 13"/>
</dbReference>
<gene>
    <name evidence="4" type="ORF">NC653_032007</name>
</gene>
<feature type="region of interest" description="Disordered" evidence="2">
    <location>
        <begin position="55"/>
        <end position="83"/>
    </location>
</feature>
<dbReference type="Gene3D" id="3.30.200.20">
    <property type="entry name" value="Phosphorylase Kinase, domain 1"/>
    <property type="match status" value="1"/>
</dbReference>
<dbReference type="PROSITE" id="PS50011">
    <property type="entry name" value="PROTEIN_KINASE_DOM"/>
    <property type="match status" value="1"/>
</dbReference>
<evidence type="ECO:0000313" key="4">
    <source>
        <dbReference type="EMBL" id="KAJ6976338.1"/>
    </source>
</evidence>
<feature type="domain" description="Protein kinase" evidence="3">
    <location>
        <begin position="19"/>
        <end position="83"/>
    </location>
</feature>
<feature type="binding site" evidence="1">
    <location>
        <position position="48"/>
    </location>
    <ligand>
        <name>ATP</name>
        <dbReference type="ChEBI" id="CHEBI:30616"/>
    </ligand>
</feature>